<dbReference type="GO" id="GO:0000155">
    <property type="term" value="F:phosphorelay sensor kinase activity"/>
    <property type="evidence" value="ECO:0007669"/>
    <property type="project" value="InterPro"/>
</dbReference>
<dbReference type="InterPro" id="IPR011110">
    <property type="entry name" value="Reg_prop"/>
</dbReference>
<dbReference type="Gene3D" id="2.60.40.10">
    <property type="entry name" value="Immunoglobulins"/>
    <property type="match status" value="1"/>
</dbReference>
<proteinExistence type="predicted"/>
<comment type="catalytic activity">
    <reaction evidence="1">
        <text>ATP + protein L-histidine = ADP + protein N-phospho-L-histidine.</text>
        <dbReference type="EC" id="2.7.13.3"/>
    </reaction>
</comment>
<dbReference type="PROSITE" id="PS50109">
    <property type="entry name" value="HIS_KIN"/>
    <property type="match status" value="1"/>
</dbReference>
<protein>
    <recommendedName>
        <fullName evidence="2">histidine kinase</fullName>
        <ecNumber evidence="2">2.7.13.3</ecNumber>
    </recommendedName>
</protein>
<keyword evidence="4" id="KW-0175">Coiled coil</keyword>
<dbReference type="Pfam" id="PF07494">
    <property type="entry name" value="Reg_prop"/>
    <property type="match status" value="3"/>
</dbReference>
<evidence type="ECO:0000313" key="6">
    <source>
        <dbReference type="EMBL" id="VHO03039.1"/>
    </source>
</evidence>
<evidence type="ECO:0000256" key="2">
    <source>
        <dbReference type="ARBA" id="ARBA00012438"/>
    </source>
</evidence>
<name>A0A486XLP1_9GAMM</name>
<dbReference type="InterPro" id="IPR004358">
    <property type="entry name" value="Sig_transdc_His_kin-like_C"/>
</dbReference>
<dbReference type="Gene3D" id="1.10.287.130">
    <property type="match status" value="1"/>
</dbReference>
<dbReference type="SUPFAM" id="SSF63829">
    <property type="entry name" value="Calcium-dependent phosphotriesterase"/>
    <property type="match status" value="2"/>
</dbReference>
<dbReference type="Pfam" id="PF02518">
    <property type="entry name" value="HATPase_c"/>
    <property type="match status" value="1"/>
</dbReference>
<dbReference type="EMBL" id="CAAJGR010000078">
    <property type="protein sequence ID" value="VHO03039.1"/>
    <property type="molecule type" value="Genomic_DNA"/>
</dbReference>
<dbReference type="InterPro" id="IPR003661">
    <property type="entry name" value="HisK_dim/P_dom"/>
</dbReference>
<keyword evidence="3" id="KW-0597">Phosphoprotein</keyword>
<evidence type="ECO:0000256" key="3">
    <source>
        <dbReference type="ARBA" id="ARBA00022553"/>
    </source>
</evidence>
<dbReference type="CDD" id="cd00082">
    <property type="entry name" value="HisKA"/>
    <property type="match status" value="1"/>
</dbReference>
<feature type="coiled-coil region" evidence="4">
    <location>
        <begin position="813"/>
        <end position="858"/>
    </location>
</feature>
<gene>
    <name evidence="6" type="ORF">BAL341_1189</name>
</gene>
<evidence type="ECO:0000256" key="4">
    <source>
        <dbReference type="SAM" id="Coils"/>
    </source>
</evidence>
<evidence type="ECO:0000256" key="1">
    <source>
        <dbReference type="ARBA" id="ARBA00000085"/>
    </source>
</evidence>
<accession>A0A486XLP1</accession>
<dbReference type="Gene3D" id="3.30.565.10">
    <property type="entry name" value="Histidine kinase-like ATPase, C-terminal domain"/>
    <property type="match status" value="1"/>
</dbReference>
<reference evidence="6" key="1">
    <citation type="submission" date="2019-04" db="EMBL/GenBank/DDBJ databases">
        <authorList>
            <person name="Brambilla D."/>
        </authorList>
    </citation>
    <scope>NUCLEOTIDE SEQUENCE</scope>
    <source>
        <strain evidence="6">BAL1</strain>
    </source>
</reference>
<keyword evidence="6" id="KW-0418">Kinase</keyword>
<organism evidence="6">
    <name type="scientific">Rheinheimera sp. BAL341</name>
    <dbReference type="NCBI Taxonomy" id="1708203"/>
    <lineage>
        <taxon>Bacteria</taxon>
        <taxon>Pseudomonadati</taxon>
        <taxon>Pseudomonadota</taxon>
        <taxon>Gammaproteobacteria</taxon>
        <taxon>Chromatiales</taxon>
        <taxon>Chromatiaceae</taxon>
        <taxon>Rheinheimera</taxon>
    </lineage>
</organism>
<dbReference type="InterPro" id="IPR005467">
    <property type="entry name" value="His_kinase_dom"/>
</dbReference>
<dbReference type="InterPro" id="IPR011123">
    <property type="entry name" value="Y_Y_Y"/>
</dbReference>
<dbReference type="Gene3D" id="2.130.10.10">
    <property type="entry name" value="YVTN repeat-like/Quinoprotein amine dehydrogenase"/>
    <property type="match status" value="2"/>
</dbReference>
<dbReference type="InterPro" id="IPR015943">
    <property type="entry name" value="WD40/YVTN_repeat-like_dom_sf"/>
</dbReference>
<dbReference type="SMART" id="SM00387">
    <property type="entry name" value="HATPase_c"/>
    <property type="match status" value="1"/>
</dbReference>
<dbReference type="InterPro" id="IPR011047">
    <property type="entry name" value="Quinoprotein_ADH-like_sf"/>
</dbReference>
<dbReference type="SUPFAM" id="SSF50998">
    <property type="entry name" value="Quinoprotein alcohol dehydrogenase-like"/>
    <property type="match status" value="1"/>
</dbReference>
<dbReference type="Pfam" id="PF07495">
    <property type="entry name" value="Y_Y_Y"/>
    <property type="match status" value="1"/>
</dbReference>
<dbReference type="InterPro" id="IPR003594">
    <property type="entry name" value="HATPase_dom"/>
</dbReference>
<dbReference type="AlphaFoldDB" id="A0A486XLP1"/>
<dbReference type="PANTHER" id="PTHR43547">
    <property type="entry name" value="TWO-COMPONENT HISTIDINE KINASE"/>
    <property type="match status" value="1"/>
</dbReference>
<dbReference type="PRINTS" id="PR00344">
    <property type="entry name" value="BCTRLSENSOR"/>
</dbReference>
<dbReference type="SUPFAM" id="SSF55874">
    <property type="entry name" value="ATPase domain of HSP90 chaperone/DNA topoisomerase II/histidine kinase"/>
    <property type="match status" value="1"/>
</dbReference>
<sequence length="1101" mass="121650">MLVILHLPMTEFAAAALPSAARFARLDVQQGLSQATATALVQDQDGNIWIGSQNGLNRYDGFAVTVFRPDASQHHSLSDNFVTALQVDASGAIWVGTLNGLNRFDPKLGRFDSVSLTQIKGSDKDVVLSLHLDAAERLWIGTSNGLAQWHSSGQNLAWPVSGEQLMAAVQNSSINAISAAPDGTLWLGTSRGLLQFDPTTDSLNVVTDFPVATGAVMSLHHDGVGRLWVGMEQDGLLMLQPNGGRWTQLPISSYTTGISNNEIRSIISTSADEVWVGSERGLLKLQLTEGQWQQQENYQHQRHNPASLGSGKVVSLLQDHDGSIWVGTWNGGVSRLNRANNLFTSITPDLPLMSAVRNPATIALAASPDRVWLGSADSLYQLNTLTGSFNPVTSVLQSTTFYSALQMSEHIWFGHSQGIIELFPATAQYQDITLPPPINQRQVRRMWAGKGKIWLAIDQLGIVILDASNKAVLKQHPFTRSITFINSINPRYVLVGSYGGLSWFDINSGELLFEHAIASDSKSSTLSLPSAPMAYVADAAGRHWLASNGSGLLQIHLPPGEWHPDAVHFKQYYQAEGLASGELKAAELDQQGNIWLSTAFGISVFNPQESHFSNYGYRHGTLRRDYINAASTRMADGTIVFGGMDGFTLFKPAQVLAYAPKPIARPTIVALHINGTSSQHNSIEQETRLAEILHKQRLLTIPAAGSRSFSVSFSSREFIETEQVQFQYRLDPVSSDWVNQDAANRSASFERLPPGRYTLRLRAGLPQLDWSEETQLDIEVLPLWWETWWARLWFFCLLLFVPLGLHFYRLNNLQRQQEQLGFLVKERTEALEESKDKAEQTLQQLESTMKELVRTEKMAALGQLVAGVAHEVNTPLGVALTANSVVTEESALLQQKLASGNIRRQELEDYLKKLIQAGRLLEHNLQRAAQLVANFKQVSVDRTADNQRQFNLALYLDELLESLSLMWRSRQIILRVNCPDDLVMDSYPGTIGQIITNLTQNAIIHGFTGRDSGDISLTCRQLQQQVEIVFADNGIGISGDNLERIFDPFFTTNRHQGGTGLGLHIVYNLITQKLGGTITVTSTVGIGTRFTLVLPLKLTEH</sequence>
<keyword evidence="6" id="KW-0808">Transferase</keyword>
<dbReference type="EC" id="2.7.13.3" evidence="2"/>
<dbReference type="InterPro" id="IPR036890">
    <property type="entry name" value="HATPase_C_sf"/>
</dbReference>
<feature type="domain" description="Histidine kinase" evidence="5">
    <location>
        <begin position="867"/>
        <end position="1098"/>
    </location>
</feature>
<dbReference type="InterPro" id="IPR013783">
    <property type="entry name" value="Ig-like_fold"/>
</dbReference>
<evidence type="ECO:0000259" key="5">
    <source>
        <dbReference type="PROSITE" id="PS50109"/>
    </source>
</evidence>
<dbReference type="PANTHER" id="PTHR43547:SF2">
    <property type="entry name" value="HYBRID SIGNAL TRANSDUCTION HISTIDINE KINASE C"/>
    <property type="match status" value="1"/>
</dbReference>